<accession>D5P4H2</accession>
<organism evidence="1 2">
    <name type="scientific">Mycobacterium parascrofulaceum ATCC BAA-614</name>
    <dbReference type="NCBI Taxonomy" id="525368"/>
    <lineage>
        <taxon>Bacteria</taxon>
        <taxon>Bacillati</taxon>
        <taxon>Actinomycetota</taxon>
        <taxon>Actinomycetes</taxon>
        <taxon>Mycobacteriales</taxon>
        <taxon>Mycobacteriaceae</taxon>
        <taxon>Mycobacterium</taxon>
        <taxon>Mycobacterium simiae complex</taxon>
    </lineage>
</organism>
<comment type="caution">
    <text evidence="1">The sequence shown here is derived from an EMBL/GenBank/DDBJ whole genome shotgun (WGS) entry which is preliminary data.</text>
</comment>
<dbReference type="EMBL" id="ADNV01000085">
    <property type="protein sequence ID" value="EFG79018.1"/>
    <property type="molecule type" value="Genomic_DNA"/>
</dbReference>
<sequence length="128" mass="14270">MMRHYKAEITRDGRWWMINVPEIDQLTQARRINEITEMARSLIAISTGEPLDQITVDIVSIDVPGMGNIQRSADELVFMREQAAQAAKKAQNMAAAFVNELTAAGIPIRDVGELLHISPQRVSQLANT</sequence>
<keyword evidence="2" id="KW-1185">Reference proteome</keyword>
<evidence type="ECO:0000313" key="2">
    <source>
        <dbReference type="Proteomes" id="UP000003653"/>
    </source>
</evidence>
<proteinExistence type="predicted"/>
<name>D5P4H2_9MYCO</name>
<reference evidence="1 2" key="1">
    <citation type="submission" date="2010-04" db="EMBL/GenBank/DDBJ databases">
        <authorList>
            <person name="Muzny D."/>
            <person name="Qin X."/>
            <person name="Deng J."/>
            <person name="Jiang H."/>
            <person name="Liu Y."/>
            <person name="Qu J."/>
            <person name="Song X.-Z."/>
            <person name="Zhang L."/>
            <person name="Thornton R."/>
            <person name="Coyle M."/>
            <person name="Francisco L."/>
            <person name="Jackson L."/>
            <person name="Javaid M."/>
            <person name="Korchina V."/>
            <person name="Kovar C."/>
            <person name="Mata R."/>
            <person name="Mathew T."/>
            <person name="Ngo R."/>
            <person name="Nguyen L."/>
            <person name="Nguyen N."/>
            <person name="Okwuonu G."/>
            <person name="Ongeri F."/>
            <person name="Pham C."/>
            <person name="Simmons D."/>
            <person name="Wilczek-Boney K."/>
            <person name="Hale W."/>
            <person name="Jakkamsetti A."/>
            <person name="Pham P."/>
            <person name="Ruth R."/>
            <person name="San Lucas F."/>
            <person name="Warren J."/>
            <person name="Zhang J."/>
            <person name="Zhao Z."/>
            <person name="Zhou C."/>
            <person name="Zhu D."/>
            <person name="Lee S."/>
            <person name="Bess C."/>
            <person name="Blankenburg K."/>
            <person name="Forbes L."/>
            <person name="Fu Q."/>
            <person name="Gubbala S."/>
            <person name="Hirani K."/>
            <person name="Jayaseelan J.C."/>
            <person name="Lara F."/>
            <person name="Munidasa M."/>
            <person name="Palculict T."/>
            <person name="Patil S."/>
            <person name="Pu L.-L."/>
            <person name="Saada N."/>
            <person name="Tang L."/>
            <person name="Weissenberger G."/>
            <person name="Zhu Y."/>
            <person name="Hemphill L."/>
            <person name="Shang Y."/>
            <person name="Youmans B."/>
            <person name="Ayvaz T."/>
            <person name="Ross M."/>
            <person name="Santibanez J."/>
            <person name="Aqrawi P."/>
            <person name="Gross S."/>
            <person name="Joshi V."/>
            <person name="Fowler G."/>
            <person name="Nazareth L."/>
            <person name="Reid J."/>
            <person name="Worley K."/>
            <person name="Petrosino J."/>
            <person name="Highlander S."/>
            <person name="Gibbs R."/>
        </authorList>
    </citation>
    <scope>NUCLEOTIDE SEQUENCE [LARGE SCALE GENOMIC DNA]</scope>
    <source>
        <strain evidence="1 2">ATCC BAA-614</strain>
    </source>
</reference>
<evidence type="ECO:0000313" key="1">
    <source>
        <dbReference type="EMBL" id="EFG79018.1"/>
    </source>
</evidence>
<dbReference type="Proteomes" id="UP000003653">
    <property type="component" value="Unassembled WGS sequence"/>
</dbReference>
<gene>
    <name evidence="1" type="ORF">HMPREF0591_1066</name>
</gene>
<dbReference type="eggNOG" id="COG1598">
    <property type="taxonomic scope" value="Bacteria"/>
</dbReference>
<dbReference type="AlphaFoldDB" id="D5P4H2"/>
<dbReference type="HOGENOM" id="CLU_127098_1_1_11"/>
<protein>
    <submittedName>
        <fullName evidence="1">Toxin-antitoxin system, antitoxin component, HicB family</fullName>
    </submittedName>
</protein>